<gene>
    <name evidence="8" type="ORF">CANVERA_P4224</name>
</gene>
<dbReference type="GO" id="GO:0016020">
    <property type="term" value="C:membrane"/>
    <property type="evidence" value="ECO:0007669"/>
    <property type="project" value="UniProtKB-SubCell"/>
</dbReference>
<feature type="compositionally biased region" description="Low complexity" evidence="5">
    <location>
        <begin position="190"/>
        <end position="207"/>
    </location>
</feature>
<keyword evidence="4 6" id="KW-0472">Membrane</keyword>
<dbReference type="Proteomes" id="UP001152885">
    <property type="component" value="Unassembled WGS sequence"/>
</dbReference>
<keyword evidence="3 6" id="KW-1133">Transmembrane helix</keyword>
<dbReference type="EMBL" id="CANTUO010000005">
    <property type="protein sequence ID" value="CAI5759713.1"/>
    <property type="molecule type" value="Genomic_DNA"/>
</dbReference>
<feature type="transmembrane region" description="Helical" evidence="6">
    <location>
        <begin position="9"/>
        <end position="30"/>
    </location>
</feature>
<evidence type="ECO:0000256" key="3">
    <source>
        <dbReference type="ARBA" id="ARBA00022989"/>
    </source>
</evidence>
<feature type="region of interest" description="Disordered" evidence="5">
    <location>
        <begin position="190"/>
        <end position="240"/>
    </location>
</feature>
<proteinExistence type="predicted"/>
<evidence type="ECO:0000256" key="5">
    <source>
        <dbReference type="SAM" id="MobiDB-lite"/>
    </source>
</evidence>
<dbReference type="PANTHER" id="PTHR37451">
    <property type="entry name" value="MARVEL DOMAIN"/>
    <property type="match status" value="1"/>
</dbReference>
<feature type="domain" description="MARVEL" evidence="7">
    <location>
        <begin position="8"/>
        <end position="139"/>
    </location>
</feature>
<evidence type="ECO:0000256" key="2">
    <source>
        <dbReference type="ARBA" id="ARBA00022692"/>
    </source>
</evidence>
<dbReference type="InterPro" id="IPR008253">
    <property type="entry name" value="Marvel"/>
</dbReference>
<reference evidence="8" key="1">
    <citation type="submission" date="2022-12" db="EMBL/GenBank/DDBJ databases">
        <authorList>
            <person name="Brejova B."/>
        </authorList>
    </citation>
    <scope>NUCLEOTIDE SEQUENCE</scope>
</reference>
<evidence type="ECO:0000256" key="1">
    <source>
        <dbReference type="ARBA" id="ARBA00004141"/>
    </source>
</evidence>
<dbReference type="PANTHER" id="PTHR37451:SF1">
    <property type="entry name" value="MARVEL DOMAIN-CONTAINING PROTEIN"/>
    <property type="match status" value="1"/>
</dbReference>
<dbReference type="Pfam" id="PF01284">
    <property type="entry name" value="MARVEL"/>
    <property type="match status" value="1"/>
</dbReference>
<organism evidence="8 9">
    <name type="scientific">Candida verbasci</name>
    <dbReference type="NCBI Taxonomy" id="1227364"/>
    <lineage>
        <taxon>Eukaryota</taxon>
        <taxon>Fungi</taxon>
        <taxon>Dikarya</taxon>
        <taxon>Ascomycota</taxon>
        <taxon>Saccharomycotina</taxon>
        <taxon>Pichiomycetes</taxon>
        <taxon>Debaryomycetaceae</taxon>
        <taxon>Candida/Lodderomyces clade</taxon>
        <taxon>Candida</taxon>
    </lineage>
</organism>
<keyword evidence="9" id="KW-1185">Reference proteome</keyword>
<comment type="subcellular location">
    <subcellularLocation>
        <location evidence="1">Membrane</location>
        <topology evidence="1">Multi-pass membrane protein</topology>
    </subcellularLocation>
</comment>
<feature type="transmembrane region" description="Helical" evidence="6">
    <location>
        <begin position="72"/>
        <end position="98"/>
    </location>
</feature>
<accession>A0A9W4TXY7</accession>
<dbReference type="AlphaFoldDB" id="A0A9W4TXY7"/>
<protein>
    <recommendedName>
        <fullName evidence="7">MARVEL domain-containing protein</fullName>
    </recommendedName>
</protein>
<sequence>MTAKESASIALRVLETIFAIVVLGLGAGFLSNIDDNYARVSLSVGTSSLSSIYLLYVELWVPVVFSGNSPSVVLLICEVGFSVLYLTSWAVLAAIVPSNCTAFVDEIDASNGNANCHIIPALITFNILDFLFFTTTMILFLGYCYIPEVVDQGFLHSFRFSPFVWGCIFSEPDGRRGIFGKHRHTVATIQTNPQQPQQQPAPTTQNQEEILPVDEEAQIGDDEDEQKFVDSEEPEPVNDK</sequence>
<evidence type="ECO:0000259" key="7">
    <source>
        <dbReference type="Pfam" id="PF01284"/>
    </source>
</evidence>
<keyword evidence="2 6" id="KW-0812">Transmembrane</keyword>
<feature type="compositionally biased region" description="Acidic residues" evidence="5">
    <location>
        <begin position="211"/>
        <end position="240"/>
    </location>
</feature>
<evidence type="ECO:0000313" key="8">
    <source>
        <dbReference type="EMBL" id="CAI5759713.1"/>
    </source>
</evidence>
<feature type="transmembrane region" description="Helical" evidence="6">
    <location>
        <begin position="118"/>
        <end position="146"/>
    </location>
</feature>
<evidence type="ECO:0000256" key="4">
    <source>
        <dbReference type="ARBA" id="ARBA00023136"/>
    </source>
</evidence>
<name>A0A9W4TXY7_9ASCO</name>
<dbReference type="OrthoDB" id="2117453at2759"/>
<feature type="transmembrane region" description="Helical" evidence="6">
    <location>
        <begin position="42"/>
        <end position="65"/>
    </location>
</feature>
<comment type="caution">
    <text evidence="8">The sequence shown here is derived from an EMBL/GenBank/DDBJ whole genome shotgun (WGS) entry which is preliminary data.</text>
</comment>
<evidence type="ECO:0000313" key="9">
    <source>
        <dbReference type="Proteomes" id="UP001152885"/>
    </source>
</evidence>
<evidence type="ECO:0000256" key="6">
    <source>
        <dbReference type="SAM" id="Phobius"/>
    </source>
</evidence>